<proteinExistence type="predicted"/>
<organism evidence="3">
    <name type="scientific">Microbacterium sp. A8/3-1</name>
    <dbReference type="NCBI Taxonomy" id="3160749"/>
    <lineage>
        <taxon>Bacteria</taxon>
        <taxon>Bacillati</taxon>
        <taxon>Actinomycetota</taxon>
        <taxon>Actinomycetes</taxon>
        <taxon>Micrococcales</taxon>
        <taxon>Microbacteriaceae</taxon>
        <taxon>Microbacterium</taxon>
    </lineage>
</organism>
<evidence type="ECO:0000256" key="1">
    <source>
        <dbReference type="ARBA" id="ARBA00022723"/>
    </source>
</evidence>
<sequence length="141" mass="15591">MRIQRAGDNAHDWELYDGAGRIGIEWYFKETSALPISVMRYHLEPGAEEGQHHHLAGDQDSCSTNSSDEMYIVTQGEVVITAGEDRQVLRAGDAFYAPEGMQHGVRNESDAAAELMLVFGPRGQHPFPQTGVEAFDAEADR</sequence>
<dbReference type="SUPFAM" id="SSF51182">
    <property type="entry name" value="RmlC-like cupins"/>
    <property type="match status" value="1"/>
</dbReference>
<dbReference type="EMBL" id="CP158357">
    <property type="protein sequence ID" value="XBX77336.1"/>
    <property type="molecule type" value="Genomic_DNA"/>
</dbReference>
<reference evidence="3" key="1">
    <citation type="submission" date="2024-06" db="EMBL/GenBank/DDBJ databases">
        <title>Draft genome sequence of Microbacterium sp. strain A8/3-1, isolated from Oxytropis tragacanthoides Fisch. ex DC. Root nodules in the Altai region of Russia.</title>
        <authorList>
            <person name="Sazanova A."/>
            <person name="Guro P."/>
            <person name="Kuznetsova I."/>
            <person name="Belimov A."/>
            <person name="Safronova V."/>
        </authorList>
    </citation>
    <scope>NUCLEOTIDE SEQUENCE</scope>
    <source>
        <strain evidence="3">A8/3-1</strain>
    </source>
</reference>
<evidence type="ECO:0000313" key="3">
    <source>
        <dbReference type="EMBL" id="XBX77336.1"/>
    </source>
</evidence>
<dbReference type="PANTHER" id="PTHR35848">
    <property type="entry name" value="OXALATE-BINDING PROTEIN"/>
    <property type="match status" value="1"/>
</dbReference>
<dbReference type="GO" id="GO:0046872">
    <property type="term" value="F:metal ion binding"/>
    <property type="evidence" value="ECO:0007669"/>
    <property type="project" value="UniProtKB-KW"/>
</dbReference>
<name>A0AAU7VT41_9MICO</name>
<dbReference type="AlphaFoldDB" id="A0AAU7VT41"/>
<evidence type="ECO:0000259" key="2">
    <source>
        <dbReference type="Pfam" id="PF07883"/>
    </source>
</evidence>
<feature type="domain" description="Cupin type-2" evidence="2">
    <location>
        <begin position="42"/>
        <end position="119"/>
    </location>
</feature>
<dbReference type="InterPro" id="IPR013096">
    <property type="entry name" value="Cupin_2"/>
</dbReference>
<dbReference type="Gene3D" id="2.60.120.10">
    <property type="entry name" value="Jelly Rolls"/>
    <property type="match status" value="1"/>
</dbReference>
<dbReference type="InterPro" id="IPR014710">
    <property type="entry name" value="RmlC-like_jellyroll"/>
</dbReference>
<dbReference type="RefSeq" id="WP_350350828.1">
    <property type="nucleotide sequence ID" value="NZ_CP158357.1"/>
</dbReference>
<dbReference type="InterPro" id="IPR011051">
    <property type="entry name" value="RmlC_Cupin_sf"/>
</dbReference>
<accession>A0AAU7VT41</accession>
<dbReference type="InterPro" id="IPR051610">
    <property type="entry name" value="GPI/OXD"/>
</dbReference>
<gene>
    <name evidence="3" type="ORF">ABS642_15665</name>
</gene>
<keyword evidence="1" id="KW-0479">Metal-binding</keyword>
<dbReference type="Pfam" id="PF07883">
    <property type="entry name" value="Cupin_2"/>
    <property type="match status" value="1"/>
</dbReference>
<protein>
    <submittedName>
        <fullName evidence="3">Cupin domain-containing protein</fullName>
    </submittedName>
</protein>